<dbReference type="OrthoDB" id="2366053at2"/>
<dbReference type="InterPro" id="IPR007157">
    <property type="entry name" value="PspA_VIPP1"/>
</dbReference>
<dbReference type="Proteomes" id="UP000248555">
    <property type="component" value="Unassembled WGS sequence"/>
</dbReference>
<dbReference type="EMBL" id="QLMH01000004">
    <property type="protein sequence ID" value="RAK20536.1"/>
    <property type="molecule type" value="Genomic_DNA"/>
</dbReference>
<keyword evidence="2" id="KW-0175">Coiled coil</keyword>
<comment type="caution">
    <text evidence="3">The sequence shown here is derived from an EMBL/GenBank/DDBJ whole genome shotgun (WGS) entry which is preliminary data.</text>
</comment>
<evidence type="ECO:0000313" key="4">
    <source>
        <dbReference type="Proteomes" id="UP000248555"/>
    </source>
</evidence>
<organism evidence="3 4">
    <name type="scientific">Paranoxybacillus vitaminiphilus</name>
    <dbReference type="NCBI Taxonomy" id="581036"/>
    <lineage>
        <taxon>Bacteria</taxon>
        <taxon>Bacillati</taxon>
        <taxon>Bacillota</taxon>
        <taxon>Bacilli</taxon>
        <taxon>Bacillales</taxon>
        <taxon>Anoxybacillaceae</taxon>
        <taxon>Paranoxybacillus</taxon>
    </lineage>
</organism>
<dbReference type="RefSeq" id="WP_111644825.1">
    <property type="nucleotide sequence ID" value="NZ_QLMH01000004.1"/>
</dbReference>
<dbReference type="PANTHER" id="PTHR31088:SF6">
    <property type="entry name" value="PHAGE SHOCK PROTEIN A"/>
    <property type="match status" value="1"/>
</dbReference>
<dbReference type="AlphaFoldDB" id="A0A327YJZ2"/>
<comment type="similarity">
    <text evidence="1">Belongs to the PspA/Vipp/IM30 family.</text>
</comment>
<dbReference type="Pfam" id="PF04012">
    <property type="entry name" value="PspA_IM30"/>
    <property type="match status" value="1"/>
</dbReference>
<feature type="coiled-coil region" evidence="2">
    <location>
        <begin position="29"/>
        <end position="59"/>
    </location>
</feature>
<evidence type="ECO:0000256" key="2">
    <source>
        <dbReference type="SAM" id="Coils"/>
    </source>
</evidence>
<evidence type="ECO:0000256" key="1">
    <source>
        <dbReference type="ARBA" id="ARBA00043985"/>
    </source>
</evidence>
<reference evidence="3 4" key="1">
    <citation type="submission" date="2018-06" db="EMBL/GenBank/DDBJ databases">
        <title>Genomic Encyclopedia of Type Strains, Phase III (KMG-III): the genomes of soil and plant-associated and newly described type strains.</title>
        <authorList>
            <person name="Whitman W."/>
        </authorList>
    </citation>
    <scope>NUCLEOTIDE SEQUENCE [LARGE SCALE GENOMIC DNA]</scope>
    <source>
        <strain evidence="3 4">CGMCC 1.8979</strain>
    </source>
</reference>
<protein>
    <submittedName>
        <fullName evidence="3">Phage shock protein A (PspA) family protein</fullName>
    </submittedName>
</protein>
<feature type="coiled-coil region" evidence="2">
    <location>
        <begin position="104"/>
        <end position="138"/>
    </location>
</feature>
<dbReference type="PANTHER" id="PTHR31088">
    <property type="entry name" value="MEMBRANE-ASSOCIATED PROTEIN VIPP1, CHLOROPLASTIC"/>
    <property type="match status" value="1"/>
</dbReference>
<accession>A0A327YJZ2</accession>
<name>A0A327YJZ2_9BACL</name>
<keyword evidence="4" id="KW-1185">Reference proteome</keyword>
<evidence type="ECO:0000313" key="3">
    <source>
        <dbReference type="EMBL" id="RAK20536.1"/>
    </source>
</evidence>
<proteinExistence type="inferred from homology"/>
<gene>
    <name evidence="3" type="ORF">B0I26_104189</name>
</gene>
<sequence>MNNLLTRIKNVIMADLHDILEQKERQNPIALLNEYLRQCEQEAEKVQKLVERQHLLKEELAREYHYAQELAEKRKHQAQIASQAGETELYQFAAQEQMKYEERASRLKQSLEQALHYLEELERKYEEMKHKLKDMHIKRMELMGRENVARAHYRINKVLEQEQYGNKPFSRFAEIEQYLEQLEQKVSLAYYSSTIDARIAQLEKELKKQETHSNC</sequence>